<keyword evidence="3" id="KW-0813">Transport</keyword>
<dbReference type="PROSITE" id="PS50893">
    <property type="entry name" value="ABC_TRANSPORTER_2"/>
    <property type="match status" value="1"/>
</dbReference>
<evidence type="ECO:0000256" key="4">
    <source>
        <dbReference type="ARBA" id="ARBA00022475"/>
    </source>
</evidence>
<dbReference type="SUPFAM" id="SSF52540">
    <property type="entry name" value="P-loop containing nucleoside triphosphate hydrolases"/>
    <property type="match status" value="1"/>
</dbReference>
<keyword evidence="8" id="KW-0547">Nucleotide-binding</keyword>
<organism evidence="8 9">
    <name type="scientific">Streptomyces platensis</name>
    <dbReference type="NCBI Taxonomy" id="58346"/>
    <lineage>
        <taxon>Bacteria</taxon>
        <taxon>Bacillati</taxon>
        <taxon>Actinomycetota</taxon>
        <taxon>Actinomycetes</taxon>
        <taxon>Kitasatosporales</taxon>
        <taxon>Streptomycetaceae</taxon>
        <taxon>Streptomyces</taxon>
    </lineage>
</organism>
<dbReference type="Pfam" id="PF00005">
    <property type="entry name" value="ABC_tran"/>
    <property type="match status" value="1"/>
</dbReference>
<accession>A0ABX3XWV8</accession>
<evidence type="ECO:0000256" key="2">
    <source>
        <dbReference type="ARBA" id="ARBA00005417"/>
    </source>
</evidence>
<evidence type="ECO:0000256" key="1">
    <source>
        <dbReference type="ARBA" id="ARBA00004202"/>
    </source>
</evidence>
<dbReference type="PANTHER" id="PTHR43166:SF9">
    <property type="entry name" value="GLUTAMATE_ASPARTATE IMPORT ATP-BINDING PROTEIN GLTL"/>
    <property type="match status" value="1"/>
</dbReference>
<protein>
    <submittedName>
        <fullName evidence="8">Arginine transport ATP-binding protein ArtM</fullName>
    </submittedName>
</protein>
<evidence type="ECO:0000256" key="5">
    <source>
        <dbReference type="ARBA" id="ARBA00023136"/>
    </source>
</evidence>
<gene>
    <name evidence="8" type="primary">artM</name>
    <name evidence="8" type="ORF">BG653_03648</name>
</gene>
<evidence type="ECO:0000313" key="9">
    <source>
        <dbReference type="Proteomes" id="UP000194225"/>
    </source>
</evidence>
<dbReference type="EMBL" id="MIGA01000023">
    <property type="protein sequence ID" value="OSY44841.1"/>
    <property type="molecule type" value="Genomic_DNA"/>
</dbReference>
<keyword evidence="4" id="KW-1003">Cell membrane</keyword>
<dbReference type="PROSITE" id="PS51078">
    <property type="entry name" value="ICLR_ED"/>
    <property type="match status" value="1"/>
</dbReference>
<comment type="caution">
    <text evidence="8">The sequence shown here is derived from an EMBL/GenBank/DDBJ whole genome shotgun (WGS) entry which is preliminary data.</text>
</comment>
<dbReference type="InterPro" id="IPR027417">
    <property type="entry name" value="P-loop_NTPase"/>
</dbReference>
<feature type="domain" description="IclR-ED" evidence="7">
    <location>
        <begin position="93"/>
        <end position="288"/>
    </location>
</feature>
<comment type="similarity">
    <text evidence="2">Belongs to the ABC transporter superfamily.</text>
</comment>
<evidence type="ECO:0000259" key="6">
    <source>
        <dbReference type="PROSITE" id="PS50893"/>
    </source>
</evidence>
<evidence type="ECO:0000259" key="7">
    <source>
        <dbReference type="PROSITE" id="PS51078"/>
    </source>
</evidence>
<sequence length="288" mass="31328">MSADSTPSKETANPAVDGAELIRFDHVTKRFGTNTVLDSLDFTVSSGKHVTLIGPSGSGKTTILRLLMTLLKPDEGTIKVGGAYLTHEEKGGKLVPAGEKHIREVRKNIGMVFQQFNLFPNMKVLRNITEAPVHVLGMEKDAAEERARELEVKILHYADGPLAPKVNEWAEFHRTAHASAVGKCLLAQLDHDGRKDHLSRHKTARLTSRTITNEKVLFHKLDSQPPTVPVLDLQEYAVGTVCAAVPITAGATVGCLALSMPLEHAHRLRQAADTLNRQAAPVLLSLAI</sequence>
<name>A0ABX3XWV8_STRPT</name>
<keyword evidence="5" id="KW-0472">Membrane</keyword>
<dbReference type="Proteomes" id="UP000194225">
    <property type="component" value="Unassembled WGS sequence"/>
</dbReference>
<dbReference type="InterPro" id="IPR003439">
    <property type="entry name" value="ABC_transporter-like_ATP-bd"/>
</dbReference>
<keyword evidence="9" id="KW-1185">Reference proteome</keyword>
<keyword evidence="8" id="KW-0067">ATP-binding</keyword>
<dbReference type="GO" id="GO:0005524">
    <property type="term" value="F:ATP binding"/>
    <property type="evidence" value="ECO:0007669"/>
    <property type="project" value="UniProtKB-KW"/>
</dbReference>
<dbReference type="RefSeq" id="WP_169838817.1">
    <property type="nucleotide sequence ID" value="NZ_MIGA01000023.1"/>
</dbReference>
<dbReference type="InterPro" id="IPR014757">
    <property type="entry name" value="Tscrpt_reg_IclR_C"/>
</dbReference>
<dbReference type="Gene3D" id="3.40.50.300">
    <property type="entry name" value="P-loop containing nucleotide triphosphate hydrolases"/>
    <property type="match status" value="1"/>
</dbReference>
<proteinExistence type="inferred from homology"/>
<evidence type="ECO:0000256" key="3">
    <source>
        <dbReference type="ARBA" id="ARBA00022448"/>
    </source>
</evidence>
<feature type="domain" description="ABC transporter" evidence="6">
    <location>
        <begin position="22"/>
        <end position="287"/>
    </location>
</feature>
<dbReference type="PANTHER" id="PTHR43166">
    <property type="entry name" value="AMINO ACID IMPORT ATP-BINDING PROTEIN"/>
    <property type="match status" value="1"/>
</dbReference>
<comment type="subcellular location">
    <subcellularLocation>
        <location evidence="1">Cell membrane</location>
        <topology evidence="1">Peripheral membrane protein</topology>
    </subcellularLocation>
</comment>
<evidence type="ECO:0000313" key="8">
    <source>
        <dbReference type="EMBL" id="OSY44841.1"/>
    </source>
</evidence>
<dbReference type="SUPFAM" id="SSF55781">
    <property type="entry name" value="GAF domain-like"/>
    <property type="match status" value="1"/>
</dbReference>
<reference evidence="8 9" key="1">
    <citation type="submission" date="2016-09" db="EMBL/GenBank/DDBJ databases">
        <title>Streptomyces platensis DSM40041, a candidate organism with high potential of specific P450 cytochromes.</title>
        <authorList>
            <person name="Grumaz C."/>
            <person name="Vainshtein Y."/>
            <person name="Kirstahler P."/>
            <person name="Sohn K."/>
        </authorList>
    </citation>
    <scope>NUCLEOTIDE SEQUENCE [LARGE SCALE GENOMIC DNA]</scope>
    <source>
        <strain evidence="8 9">DSM 40041</strain>
    </source>
</reference>
<dbReference type="Pfam" id="PF01614">
    <property type="entry name" value="IclR_C"/>
    <property type="match status" value="1"/>
</dbReference>
<dbReference type="InterPro" id="IPR050086">
    <property type="entry name" value="MetN_ABC_transporter-like"/>
</dbReference>